<dbReference type="Pfam" id="PF05565">
    <property type="entry name" value="Sipho_Gp157"/>
    <property type="match status" value="1"/>
</dbReference>
<organism evidence="1 2">
    <name type="scientific">Streptococcus pneumoniae</name>
    <dbReference type="NCBI Taxonomy" id="1313"/>
    <lineage>
        <taxon>Bacteria</taxon>
        <taxon>Bacillati</taxon>
        <taxon>Bacillota</taxon>
        <taxon>Bacilli</taxon>
        <taxon>Lactobacillales</taxon>
        <taxon>Streptococcaceae</taxon>
        <taxon>Streptococcus</taxon>
    </lineage>
</organism>
<dbReference type="Proteomes" id="UP000729182">
    <property type="component" value="Unassembled WGS sequence"/>
</dbReference>
<feature type="non-terminal residue" evidence="1">
    <location>
        <position position="1"/>
    </location>
</feature>
<dbReference type="InterPro" id="IPR008840">
    <property type="entry name" value="Sipho_Gp157"/>
</dbReference>
<gene>
    <name evidence="1" type="ORF">GM535_13490</name>
</gene>
<evidence type="ECO:0000313" key="2">
    <source>
        <dbReference type="Proteomes" id="UP000729182"/>
    </source>
</evidence>
<reference evidence="1" key="1">
    <citation type="submission" date="2019-11" db="EMBL/GenBank/DDBJ databases">
        <title>Growth characteristics of pneumococcus vary with the chemical composition of the capsule and with environmental conditions.</title>
        <authorList>
            <person name="Tothpal A."/>
            <person name="Desobry K."/>
            <person name="Joshi S."/>
            <person name="Wyllie A.L."/>
            <person name="Weinberger D.M."/>
        </authorList>
    </citation>
    <scope>NUCLEOTIDE SEQUENCE</scope>
    <source>
        <strain evidence="1">Pnumococcus10A</strain>
    </source>
</reference>
<dbReference type="AlphaFoldDB" id="A0AAW9W9A6"/>
<evidence type="ECO:0000313" key="1">
    <source>
        <dbReference type="EMBL" id="MTV78226.1"/>
    </source>
</evidence>
<comment type="caution">
    <text evidence="1">The sequence shown here is derived from an EMBL/GenBank/DDBJ whole genome shotgun (WGS) entry which is preliminary data.</text>
</comment>
<proteinExistence type="predicted"/>
<dbReference type="RefSeq" id="WP_196300844.1">
    <property type="nucleotide sequence ID" value="NZ_WNHN01000707.1"/>
</dbReference>
<dbReference type="EMBL" id="WNHN01000707">
    <property type="protein sequence ID" value="MTV78226.1"/>
    <property type="molecule type" value="Genomic_DNA"/>
</dbReference>
<sequence>SIAKSPPAADVYELGLIPAEYMRQPETPPAVPDKKALADAMKGGAEIPGARLTQGTRLAIS</sequence>
<accession>A0AAW9W9A6</accession>
<protein>
    <submittedName>
        <fullName evidence="1">Uncharacterized protein</fullName>
    </submittedName>
</protein>
<name>A0AAW9W9A6_STREE</name>